<dbReference type="AlphaFoldDB" id="A0A4Y8CX92"/>
<gene>
    <name evidence="2" type="ORF">BOTCAL_0250g00140</name>
</gene>
<evidence type="ECO:0000313" key="2">
    <source>
        <dbReference type="EMBL" id="TEY53286.1"/>
    </source>
</evidence>
<proteinExistence type="predicted"/>
<dbReference type="Gene3D" id="3.40.50.300">
    <property type="entry name" value="P-loop containing nucleotide triphosphate hydrolases"/>
    <property type="match status" value="1"/>
</dbReference>
<dbReference type="Proteomes" id="UP000297299">
    <property type="component" value="Unassembled WGS sequence"/>
</dbReference>
<dbReference type="SUPFAM" id="SSF52540">
    <property type="entry name" value="P-loop containing nucleoside triphosphate hydrolases"/>
    <property type="match status" value="1"/>
</dbReference>
<feature type="domain" description="Dynamin N-terminal" evidence="1">
    <location>
        <begin position="52"/>
        <end position="103"/>
    </location>
</feature>
<dbReference type="InterPro" id="IPR045063">
    <property type="entry name" value="Dynamin_N"/>
</dbReference>
<dbReference type="STRING" id="38488.A0A4Y8CX92"/>
<name>A0A4Y8CX92_9HELO</name>
<dbReference type="Pfam" id="PF00350">
    <property type="entry name" value="Dynamin_N"/>
    <property type="match status" value="1"/>
</dbReference>
<accession>A0A4Y8CX92</accession>
<protein>
    <recommendedName>
        <fullName evidence="1">Dynamin N-terminal domain-containing protein</fullName>
    </recommendedName>
</protein>
<evidence type="ECO:0000313" key="3">
    <source>
        <dbReference type="Proteomes" id="UP000297299"/>
    </source>
</evidence>
<comment type="caution">
    <text evidence="2">The sequence shown here is derived from an EMBL/GenBank/DDBJ whole genome shotgun (WGS) entry which is preliminary data.</text>
</comment>
<dbReference type="EMBL" id="PHWZ01000249">
    <property type="protein sequence ID" value="TEY53286.1"/>
    <property type="molecule type" value="Genomic_DNA"/>
</dbReference>
<evidence type="ECO:0000259" key="1">
    <source>
        <dbReference type="Pfam" id="PF00350"/>
    </source>
</evidence>
<dbReference type="InterPro" id="IPR027417">
    <property type="entry name" value="P-loop_NTPase"/>
</dbReference>
<reference evidence="2 3" key="1">
    <citation type="submission" date="2017-11" db="EMBL/GenBank/DDBJ databases">
        <title>Comparative genomics of Botrytis spp.</title>
        <authorList>
            <person name="Valero-Jimenez C.A."/>
            <person name="Tapia P."/>
            <person name="Veloso J."/>
            <person name="Silva-Moreno E."/>
            <person name="Staats M."/>
            <person name="Valdes J.H."/>
            <person name="Van Kan J.A.L."/>
        </authorList>
    </citation>
    <scope>NUCLEOTIDE SEQUENCE [LARGE SCALE GENOMIC DNA]</scope>
    <source>
        <strain evidence="2 3">MUCL2830</strain>
    </source>
</reference>
<keyword evidence="3" id="KW-1185">Reference proteome</keyword>
<sequence length="120" mass="13354">MVSAYPDLKSPIGHDFGDEQTQAELELMDELHKLGVSKYVNLPQACLLSYLIVVGDQSVGKSSVLQAVTEIPFPTDDKMYTRFATEIVHRRTSPKDTVSVTVEIIPDSNESQERKELLSS</sequence>
<organism evidence="2 3">
    <name type="scientific">Botryotinia calthae</name>
    <dbReference type="NCBI Taxonomy" id="38488"/>
    <lineage>
        <taxon>Eukaryota</taxon>
        <taxon>Fungi</taxon>
        <taxon>Dikarya</taxon>
        <taxon>Ascomycota</taxon>
        <taxon>Pezizomycotina</taxon>
        <taxon>Leotiomycetes</taxon>
        <taxon>Helotiales</taxon>
        <taxon>Sclerotiniaceae</taxon>
        <taxon>Botryotinia</taxon>
    </lineage>
</organism>
<dbReference type="OrthoDB" id="415706at2759"/>